<evidence type="ECO:0000313" key="4">
    <source>
        <dbReference type="Proteomes" id="UP000256980"/>
    </source>
</evidence>
<dbReference type="InterPro" id="IPR006674">
    <property type="entry name" value="HD_domain"/>
</dbReference>
<dbReference type="EMBL" id="QRDV01000002">
    <property type="protein sequence ID" value="RED45439.1"/>
    <property type="molecule type" value="Genomic_DNA"/>
</dbReference>
<feature type="transmembrane region" description="Helical" evidence="1">
    <location>
        <begin position="14"/>
        <end position="32"/>
    </location>
</feature>
<dbReference type="PANTHER" id="PTHR36442">
    <property type="entry name" value="CYCLIC-DI-AMP PHOSPHODIESTERASE PGPH"/>
    <property type="match status" value="1"/>
</dbReference>
<feature type="transmembrane region" description="Helical" evidence="1">
    <location>
        <begin position="299"/>
        <end position="319"/>
    </location>
</feature>
<name>A0A3D9H7J2_9FLAO</name>
<feature type="transmembrane region" description="Helical" evidence="1">
    <location>
        <begin position="325"/>
        <end position="341"/>
    </location>
</feature>
<dbReference type="Gene3D" id="1.10.3210.10">
    <property type="entry name" value="Hypothetical protein af1432"/>
    <property type="match status" value="1"/>
</dbReference>
<keyword evidence="1" id="KW-0472">Membrane</keyword>
<gene>
    <name evidence="3" type="ORF">DFQ10_102311</name>
</gene>
<dbReference type="PANTHER" id="PTHR36442:SF1">
    <property type="entry name" value="CYCLIC-DI-AMP PHOSPHODIESTERASE PGPH"/>
    <property type="match status" value="1"/>
</dbReference>
<dbReference type="InterPro" id="IPR011621">
    <property type="entry name" value="Metal-dep_PHydrolase_7TM_intra"/>
</dbReference>
<evidence type="ECO:0000256" key="1">
    <source>
        <dbReference type="SAM" id="Phobius"/>
    </source>
</evidence>
<keyword evidence="1" id="KW-1133">Transmembrane helix</keyword>
<protein>
    <recommendedName>
        <fullName evidence="2">HD domain-containing protein</fullName>
    </recommendedName>
</protein>
<dbReference type="Pfam" id="PF07697">
    <property type="entry name" value="7TMR-HDED"/>
    <property type="match status" value="1"/>
</dbReference>
<feature type="transmembrane region" description="Helical" evidence="1">
    <location>
        <begin position="267"/>
        <end position="287"/>
    </location>
</feature>
<evidence type="ECO:0000259" key="2">
    <source>
        <dbReference type="PROSITE" id="PS51831"/>
    </source>
</evidence>
<proteinExistence type="predicted"/>
<feature type="transmembrane region" description="Helical" evidence="1">
    <location>
        <begin position="392"/>
        <end position="413"/>
    </location>
</feature>
<organism evidence="3 4">
    <name type="scientific">Winogradskyella eximia</name>
    <dbReference type="NCBI Taxonomy" id="262006"/>
    <lineage>
        <taxon>Bacteria</taxon>
        <taxon>Pseudomonadati</taxon>
        <taxon>Bacteroidota</taxon>
        <taxon>Flavobacteriia</taxon>
        <taxon>Flavobacteriales</taxon>
        <taxon>Flavobacteriaceae</taxon>
        <taxon>Winogradskyella</taxon>
    </lineage>
</organism>
<dbReference type="PROSITE" id="PS51831">
    <property type="entry name" value="HD"/>
    <property type="match status" value="1"/>
</dbReference>
<dbReference type="SUPFAM" id="SSF109604">
    <property type="entry name" value="HD-domain/PDEase-like"/>
    <property type="match status" value="1"/>
</dbReference>
<keyword evidence="4" id="KW-1185">Reference proteome</keyword>
<dbReference type="InterPro" id="IPR003607">
    <property type="entry name" value="HD/PDEase_dom"/>
</dbReference>
<dbReference type="AlphaFoldDB" id="A0A3D9H7J2"/>
<comment type="caution">
    <text evidence="3">The sequence shown here is derived from an EMBL/GenBank/DDBJ whole genome shotgun (WGS) entry which is preliminary data.</text>
</comment>
<dbReference type="Pfam" id="PF01966">
    <property type="entry name" value="HD"/>
    <property type="match status" value="1"/>
</dbReference>
<dbReference type="CDD" id="cd00077">
    <property type="entry name" value="HDc"/>
    <property type="match status" value="1"/>
</dbReference>
<dbReference type="SMART" id="SM00471">
    <property type="entry name" value="HDc"/>
    <property type="match status" value="1"/>
</dbReference>
<dbReference type="InterPro" id="IPR011624">
    <property type="entry name" value="Metal-dep_PHydrolase_7TM_extra"/>
</dbReference>
<keyword evidence="1" id="KW-0812">Transmembrane</keyword>
<feature type="domain" description="HD" evidence="2">
    <location>
        <begin position="479"/>
        <end position="621"/>
    </location>
</feature>
<evidence type="ECO:0000313" key="3">
    <source>
        <dbReference type="EMBL" id="RED45439.1"/>
    </source>
</evidence>
<accession>A0A3D9H7J2</accession>
<dbReference type="OrthoDB" id="9806952at2"/>
<dbReference type="InterPro" id="IPR052722">
    <property type="entry name" value="PgpH_phosphodiesterase"/>
</dbReference>
<dbReference type="Pfam" id="PF07698">
    <property type="entry name" value="7TM-7TMR_HD"/>
    <property type="match status" value="1"/>
</dbReference>
<dbReference type="Proteomes" id="UP000256980">
    <property type="component" value="Unassembled WGS sequence"/>
</dbReference>
<sequence length="683" mass="78660">MNVFLNKWYKNHALVYKILLFLLTTLFIVYLFPKTGKFKYSFEKGKPWQSENLYAPFNFAIKKSQDEIAKERREIEHQSPLYFEVNQGTEAIVLSDYSTRFHQVFKDSSSIKIENSILYKQGESLLNKLYSSGILDLDYSYDKDRPVILTTSNTIIKEIEYGNLYELSQWRQLVEKDLGNTLSVDFKKRMLSIFFDVIKPNVQLNKSLSEKALEEELSRISLTRGRIEKEQLIVSKGQVVEDNQYDILSSLKSEYESQVWNSANYNWVLIAYTLLVALALLMLLLFLRKYRIEVFLNNTKVTFIFFNIALMVFLSTLVINFNSQYIYVVPLCILPLVLKAFFDARLGLFTHVLTVLLLGFIVPNSYEYMFLQIIAGMVTILTVSELYKRANLFISVGQITFIYIIAYFAFFVIHEGQLTGLKWETFGLFVLCGLATLFVQPLIYIYEKIFGLVSDVSLLELSDTNTKLLKELSNRAPGTFHHSLNVANLAEASANEIGANAMLIRVGALYHDIGKMDNPTYFTENQSTGINPHDELSSKESAKIIIDHTIRGIEIAKKHNLPDRVIDFIRTHHGTSLVYYFYMKEKAENENVDPSDFTYPGPKPFSKETAILMMCDSVEAASKSLKEPTSTKINDFVENIINKQMESGQFLNADITFKEIQSIKKVLKHKLANIYHLRIEYPE</sequence>
<dbReference type="RefSeq" id="WP_115816740.1">
    <property type="nucleotide sequence ID" value="NZ_CANKZP010000002.1"/>
</dbReference>
<dbReference type="NCBIfam" id="TIGR00277">
    <property type="entry name" value="HDIG"/>
    <property type="match status" value="1"/>
</dbReference>
<reference evidence="3 4" key="1">
    <citation type="submission" date="2018-07" db="EMBL/GenBank/DDBJ databases">
        <title>Genomic Encyclopedia of Type Strains, Phase III (KMG-III): the genomes of soil and plant-associated and newly described type strains.</title>
        <authorList>
            <person name="Whitman W."/>
        </authorList>
    </citation>
    <scope>NUCLEOTIDE SEQUENCE [LARGE SCALE GENOMIC DNA]</scope>
    <source>
        <strain evidence="3 4">CECT 7946</strain>
    </source>
</reference>
<feature type="transmembrane region" description="Helical" evidence="1">
    <location>
        <begin position="425"/>
        <end position="446"/>
    </location>
</feature>
<dbReference type="InterPro" id="IPR006675">
    <property type="entry name" value="HDIG_dom"/>
</dbReference>